<feature type="region of interest" description="Disordered" evidence="3">
    <location>
        <begin position="1000"/>
        <end position="1055"/>
    </location>
</feature>
<comment type="subcellular location">
    <subcellularLocation>
        <location evidence="1">Nucleus</location>
    </subcellularLocation>
</comment>
<name>A0AAN6YEI6_9PEZI</name>
<organism evidence="5 6">
    <name type="scientific">Rhypophila decipiens</name>
    <dbReference type="NCBI Taxonomy" id="261697"/>
    <lineage>
        <taxon>Eukaryota</taxon>
        <taxon>Fungi</taxon>
        <taxon>Dikarya</taxon>
        <taxon>Ascomycota</taxon>
        <taxon>Pezizomycotina</taxon>
        <taxon>Sordariomycetes</taxon>
        <taxon>Sordariomycetidae</taxon>
        <taxon>Sordariales</taxon>
        <taxon>Naviculisporaceae</taxon>
        <taxon>Rhypophila</taxon>
    </lineage>
</organism>
<feature type="region of interest" description="Disordered" evidence="3">
    <location>
        <begin position="897"/>
        <end position="929"/>
    </location>
</feature>
<dbReference type="EMBL" id="MU858067">
    <property type="protein sequence ID" value="KAK4216586.1"/>
    <property type="molecule type" value="Genomic_DNA"/>
</dbReference>
<evidence type="ECO:0000259" key="4">
    <source>
        <dbReference type="Pfam" id="PF12157"/>
    </source>
</evidence>
<dbReference type="PANTHER" id="PTHR13900:SF0">
    <property type="entry name" value="TRANSCRIPTION INITIATION FACTOR TFIID SUBUNIT 1"/>
    <property type="match status" value="1"/>
</dbReference>
<dbReference type="AlphaFoldDB" id="A0AAN6YEI6"/>
<feature type="compositionally biased region" description="Polar residues" evidence="3">
    <location>
        <begin position="908"/>
        <end position="925"/>
    </location>
</feature>
<evidence type="ECO:0000256" key="2">
    <source>
        <dbReference type="ARBA" id="ARBA00023242"/>
    </source>
</evidence>
<reference evidence="5" key="2">
    <citation type="submission" date="2023-05" db="EMBL/GenBank/DDBJ databases">
        <authorList>
            <consortium name="Lawrence Berkeley National Laboratory"/>
            <person name="Steindorff A."/>
            <person name="Hensen N."/>
            <person name="Bonometti L."/>
            <person name="Westerberg I."/>
            <person name="Brannstrom I.O."/>
            <person name="Guillou S."/>
            <person name="Cros-Aarteil S."/>
            <person name="Calhoun S."/>
            <person name="Haridas S."/>
            <person name="Kuo A."/>
            <person name="Mondo S."/>
            <person name="Pangilinan J."/>
            <person name="Riley R."/>
            <person name="Labutti K."/>
            <person name="Andreopoulos B."/>
            <person name="Lipzen A."/>
            <person name="Chen C."/>
            <person name="Yanf M."/>
            <person name="Daum C."/>
            <person name="Ng V."/>
            <person name="Clum A."/>
            <person name="Ohm R."/>
            <person name="Martin F."/>
            <person name="Silar P."/>
            <person name="Natvig D."/>
            <person name="Lalanne C."/>
            <person name="Gautier V."/>
            <person name="Ament-Velasquez S.L."/>
            <person name="Kruys A."/>
            <person name="Hutchinson M.I."/>
            <person name="Powell A.J."/>
            <person name="Barry K."/>
            <person name="Miller A.N."/>
            <person name="Grigoriev I.V."/>
            <person name="Debuchy R."/>
            <person name="Gladieux P."/>
            <person name="Thoren M.H."/>
            <person name="Johannesson H."/>
        </authorList>
    </citation>
    <scope>NUCLEOTIDE SEQUENCE</scope>
    <source>
        <strain evidence="5">PSN293</strain>
    </source>
</reference>
<protein>
    <submittedName>
        <fullName evidence="5">Histone acetyl transferase</fullName>
    </submittedName>
</protein>
<evidence type="ECO:0000256" key="3">
    <source>
        <dbReference type="SAM" id="MobiDB-lite"/>
    </source>
</evidence>
<dbReference type="GO" id="GO:0017025">
    <property type="term" value="F:TBP-class protein binding"/>
    <property type="evidence" value="ECO:0007669"/>
    <property type="project" value="InterPro"/>
</dbReference>
<accession>A0AAN6YEI6</accession>
<dbReference type="Pfam" id="PF12157">
    <property type="entry name" value="DUF3591"/>
    <property type="match status" value="1"/>
</dbReference>
<keyword evidence="2" id="KW-0539">Nucleus</keyword>
<dbReference type="GO" id="GO:0016251">
    <property type="term" value="F:RNA polymerase II general transcription initiation factor activity"/>
    <property type="evidence" value="ECO:0007669"/>
    <property type="project" value="InterPro"/>
</dbReference>
<keyword evidence="5" id="KW-0808">Transferase</keyword>
<dbReference type="GO" id="GO:0005669">
    <property type="term" value="C:transcription factor TFIID complex"/>
    <property type="evidence" value="ECO:0007669"/>
    <property type="project" value="InterPro"/>
</dbReference>
<feature type="region of interest" description="Disordered" evidence="3">
    <location>
        <begin position="1075"/>
        <end position="1101"/>
    </location>
</feature>
<evidence type="ECO:0000256" key="1">
    <source>
        <dbReference type="ARBA" id="ARBA00004123"/>
    </source>
</evidence>
<dbReference type="InterPro" id="IPR040240">
    <property type="entry name" value="TAF1"/>
</dbReference>
<feature type="region of interest" description="Disordered" evidence="3">
    <location>
        <begin position="44"/>
        <end position="146"/>
    </location>
</feature>
<evidence type="ECO:0000313" key="6">
    <source>
        <dbReference type="Proteomes" id="UP001301769"/>
    </source>
</evidence>
<feature type="region of interest" description="Disordered" evidence="3">
    <location>
        <begin position="337"/>
        <end position="358"/>
    </location>
</feature>
<evidence type="ECO:0000313" key="5">
    <source>
        <dbReference type="EMBL" id="KAK4216586.1"/>
    </source>
</evidence>
<reference evidence="5" key="1">
    <citation type="journal article" date="2023" name="Mol. Phylogenet. Evol.">
        <title>Genome-scale phylogeny and comparative genomics of the fungal order Sordariales.</title>
        <authorList>
            <person name="Hensen N."/>
            <person name="Bonometti L."/>
            <person name="Westerberg I."/>
            <person name="Brannstrom I.O."/>
            <person name="Guillou S."/>
            <person name="Cros-Aarteil S."/>
            <person name="Calhoun S."/>
            <person name="Haridas S."/>
            <person name="Kuo A."/>
            <person name="Mondo S."/>
            <person name="Pangilinan J."/>
            <person name="Riley R."/>
            <person name="LaButti K."/>
            <person name="Andreopoulos B."/>
            <person name="Lipzen A."/>
            <person name="Chen C."/>
            <person name="Yan M."/>
            <person name="Daum C."/>
            <person name="Ng V."/>
            <person name="Clum A."/>
            <person name="Steindorff A."/>
            <person name="Ohm R.A."/>
            <person name="Martin F."/>
            <person name="Silar P."/>
            <person name="Natvig D.O."/>
            <person name="Lalanne C."/>
            <person name="Gautier V."/>
            <person name="Ament-Velasquez S.L."/>
            <person name="Kruys A."/>
            <person name="Hutchinson M.I."/>
            <person name="Powell A.J."/>
            <person name="Barry K."/>
            <person name="Miller A.N."/>
            <person name="Grigoriev I.V."/>
            <person name="Debuchy R."/>
            <person name="Gladieux P."/>
            <person name="Hiltunen Thoren M."/>
            <person name="Johannesson H."/>
        </authorList>
    </citation>
    <scope>NUCLEOTIDE SEQUENCE</scope>
    <source>
        <strain evidence="5">PSN293</strain>
    </source>
</reference>
<keyword evidence="6" id="KW-1185">Reference proteome</keyword>
<dbReference type="PANTHER" id="PTHR13900">
    <property type="entry name" value="TRANSCRIPTION INITIATION FACTOR TFIID"/>
    <property type="match status" value="1"/>
</dbReference>
<dbReference type="GO" id="GO:0004402">
    <property type="term" value="F:histone acetyltransferase activity"/>
    <property type="evidence" value="ECO:0007669"/>
    <property type="project" value="InterPro"/>
</dbReference>
<dbReference type="InterPro" id="IPR022591">
    <property type="entry name" value="TAF1_HAT_dom"/>
</dbReference>
<dbReference type="Proteomes" id="UP001301769">
    <property type="component" value="Unassembled WGS sequence"/>
</dbReference>
<gene>
    <name evidence="5" type="ORF">QBC37DRAFT_87640</name>
</gene>
<proteinExistence type="predicted"/>
<sequence length="1113" mass="124744">MAPARTDDEINWEEVEKKEEELMAKVFDDVAARESGITDLLANFGNGRAIDQSNKADDAIDFEDLSDDDLPDEEETPEAGNTADLPGLTDDSGTNDLDDLFGGDDGPSSPLGHDILQSSPRPLDADGDIDLDDQIHLGPAQDDENRTLAFRRELEGREEDGHEKEIPGEKQNPVQACKALWPHFEQGDNLYWLDFFKPRIAHWIGKKSNKPPKPLIPTKLSLEVDHDQEKLFKIPAPATNSVYQKIKDAEARGLVCLEEPEPLEQADLEVFDLEDESETETVGGFTLQDITTICDDWDSMIGHADVIDTPAPAVKTNKRQADELEEDDDAAWDEMFLDDEPPAKKRRTEPPRGLPPIPQFKAPNFDNFEQATQKLGKRVILDMNDPYLLIDNVESERATKRRKITHKIVRLANGKNGREVSQRFNFAMDAAYDALKENAQNRVRATLANIPIEHSLPAMRLAWPFFQVRLLDDDPYSYHRPTPNLKKEAFQPVTFVRPTILKRKNLKGKKVADIFKKASDLTLNDNSTAVLFEYCEEIPQILSNRGMGQKIINYYRRTKGSDVRPEKRELGENCVLMPEDRSPFAIFGQVNPGEVVPTLHNNMFRAPIFKHKPRDTDFILGRTSTGGKSSWFLRGIDHLYVVGQTMPSVDIPSPHSRRVTGMVKHRLKMISMRLIRKKGKCTLSEVTQHVHGTSESQNRQKLKEFLLYDKESKEWTVEKGMEHELEEKNIQEIIRPEDVCCLDAMQIGIRELENMGYEIKAMKEELDNENSETATNDVKMAPWHTTKAFIDASHGKAMLAVHGHGDPTGKGLGLSYIRTSMKGGYLEQLHGPLATSADAMAARKANGGHLYNVKTQDMLYTEAISNVWVRQRESLEDTTVHEDDDVAFQQDDDARFDAASSARPPVPTDNQSQISRLKGNEQQGGNRKKLKITREITGPDGKPQTVTEIVHDPAVIATYTKTRRKLEEQSIDIYSVQKLTDNAEKNRLLLEMIDKEKERLERNRERTKKRDKQKQLQQKIKGGGGSNLDSMAGASGSPDEPSASVEKAEKTTATGTTRKCANCGMVGHIKTNKKLCPKLNGSMPRDPDGEDGLGAGSLGAINKPVAAGFTGVE</sequence>
<comment type="caution">
    <text evidence="5">The sequence shown here is derived from an EMBL/GenBank/DDBJ whole genome shotgun (WGS) entry which is preliminary data.</text>
</comment>
<dbReference type="GO" id="GO:0051123">
    <property type="term" value="P:RNA polymerase II preinitiation complex assembly"/>
    <property type="evidence" value="ECO:0007669"/>
    <property type="project" value="TreeGrafter"/>
</dbReference>
<feature type="compositionally biased region" description="Acidic residues" evidence="3">
    <location>
        <begin position="59"/>
        <end position="77"/>
    </location>
</feature>
<feature type="domain" description="Transcription initiation factor TFIID subunit 1 histone acetyltransferase" evidence="4">
    <location>
        <begin position="424"/>
        <end position="875"/>
    </location>
</feature>